<accession>A0A2U8BR83</accession>
<evidence type="ECO:0000313" key="2">
    <source>
        <dbReference type="Proteomes" id="UP000244519"/>
    </source>
</evidence>
<proteinExistence type="predicted"/>
<sequence length="49" mass="6004">MYNQRYSSVSENNEQEFGMRFKKMLLIHVDYLLYCVYKVILLSYRQCVS</sequence>
<dbReference type="KEGG" id="fso:Fsol_00032"/>
<keyword evidence="2" id="KW-1185">Reference proteome</keyword>
<gene>
    <name evidence="1" type="ORF">Fsol_00032</name>
</gene>
<dbReference type="EMBL" id="CP025989">
    <property type="protein sequence ID" value="AWD32847.1"/>
    <property type="molecule type" value="Genomic_DNA"/>
</dbReference>
<protein>
    <submittedName>
        <fullName evidence="1">Uncharacterized protein</fullName>
    </submittedName>
</protein>
<reference evidence="1 2" key="1">
    <citation type="journal article" date="2018" name="Genome Biol. Evol.">
        <title>The Genome Sequence of "Candidatus Fokinia solitaria": Insights on Reductive Evolution in Rickettsiales.</title>
        <authorList>
            <person name="Floriano A.M."/>
            <person name="Castelli M."/>
            <person name="Krenek S."/>
            <person name="Berendonk T.U."/>
            <person name="Bazzocchi C."/>
            <person name="Petroni G."/>
            <person name="Sassera D."/>
        </authorList>
    </citation>
    <scope>NUCLEOTIDE SEQUENCE [LARGE SCALE GENOMIC DNA]</scope>
    <source>
        <strain evidence="1">Rio ETE_ALG 3VII</strain>
    </source>
</reference>
<organism evidence="1 2">
    <name type="scientific">Candidatus Fokinia solitaria</name>
    <dbReference type="NCBI Taxonomy" id="1802984"/>
    <lineage>
        <taxon>Bacteria</taxon>
        <taxon>Pseudomonadati</taxon>
        <taxon>Pseudomonadota</taxon>
        <taxon>Alphaproteobacteria</taxon>
        <taxon>Rickettsiales</taxon>
        <taxon>Candidatus Midichloriaceae</taxon>
        <taxon>Candidatus Fokinia</taxon>
    </lineage>
</organism>
<name>A0A2U8BR83_9RICK</name>
<evidence type="ECO:0000313" key="1">
    <source>
        <dbReference type="EMBL" id="AWD32847.1"/>
    </source>
</evidence>
<dbReference type="AlphaFoldDB" id="A0A2U8BR83"/>
<dbReference type="Proteomes" id="UP000244519">
    <property type="component" value="Chromosome"/>
</dbReference>